<evidence type="ECO:0000256" key="9">
    <source>
        <dbReference type="ARBA" id="ARBA00023136"/>
    </source>
</evidence>
<evidence type="ECO:0000313" key="14">
    <source>
        <dbReference type="Proteomes" id="UP000009328"/>
    </source>
</evidence>
<keyword evidence="8 12" id="KW-1133">Transmembrane helix</keyword>
<feature type="transmembrane region" description="Helical" evidence="12">
    <location>
        <begin position="178"/>
        <end position="204"/>
    </location>
</feature>
<feature type="transmembrane region" description="Helical" evidence="12">
    <location>
        <begin position="350"/>
        <end position="373"/>
    </location>
</feature>
<gene>
    <name evidence="13" type="ORF">BN7_4384</name>
</gene>
<comment type="subcellular location">
    <subcellularLocation>
        <location evidence="1 12">Endoplasmic reticulum membrane</location>
        <topology evidence="1 12">Multi-pass membrane protein</topology>
    </subcellularLocation>
</comment>
<dbReference type="FunCoup" id="K0KHY8">
    <property type="interactions" value="419"/>
</dbReference>
<evidence type="ECO:0000256" key="3">
    <source>
        <dbReference type="ARBA" id="ARBA00007063"/>
    </source>
</evidence>
<sequence length="550" mass="61838">MVSAIDSILVVVISVHLFYSPFTKVEESFNIQAIHDHLTYGLDVSQYDHTVFPGAVPRTFLGSLILSILLKPVQLVLEKEITDLDLQILTRGVLGLLNAMGLIILKDSVLYQIKQNDKKLKQKNHHNYINFWFIALTISQFHLIYYSSRTLPNFIVLPLINFAISKIITNDYSTGISILSFATVVFRIELLALTLSLGFTLFVFKKVSFGQLVKSSIIGGVIGILISGGIDSFFWQRPLVPELESFIYNVIDGKSENWGVEPIYTYFTKYLLTIFLPPTVLALQGYGIINDHTGNNSFSILSISSLLYVSIISIQPHKEWRFIVYIIPVLTLVGANGASELTKRASKSIVYKILVLLVFGSSLISFAISSFWLKASSLNYPGGVALQELNGIILNNAKTGKLSNPINVHLDVPACMTGVTLFGEINETPNLQIIYDKTEDFQELSTKWESFDYLITDVSDSSNLTKIKGFKWFKLDSIKGFAGINTSLIKSITPEFLLDLIKVTIKSRNLNPIMNLFNLLFVQQDYLYIYTKVELNSKEHEKIVQLLKNI</sequence>
<keyword evidence="5 13" id="KW-0808">Transferase</keyword>
<dbReference type="STRING" id="1206466.K0KHY8"/>
<dbReference type="eggNOG" id="KOG2516">
    <property type="taxonomic scope" value="Eukaryota"/>
</dbReference>
<dbReference type="HOGENOM" id="CLU_008917_4_0_1"/>
<dbReference type="GO" id="GO:0052917">
    <property type="term" value="F:dol-P-Man:Man(7)GlcNAc(2)-PP-Dol alpha-1,6-mannosyltransferase activity"/>
    <property type="evidence" value="ECO:0007669"/>
    <property type="project" value="UniProtKB-EC"/>
</dbReference>
<dbReference type="GO" id="GO:0005789">
    <property type="term" value="C:endoplasmic reticulum membrane"/>
    <property type="evidence" value="ECO:0007669"/>
    <property type="project" value="UniProtKB-SubCell"/>
</dbReference>
<comment type="caution">
    <text evidence="13">The sequence shown here is derived from an EMBL/GenBank/DDBJ whole genome shotgun (WGS) entry which is preliminary data.</text>
</comment>
<keyword evidence="9 12" id="KW-0472">Membrane</keyword>
<proteinExistence type="inferred from homology"/>
<evidence type="ECO:0000256" key="8">
    <source>
        <dbReference type="ARBA" id="ARBA00022989"/>
    </source>
</evidence>
<organism evidence="13 14">
    <name type="scientific">Wickerhamomyces ciferrii (strain ATCC 14091 / BCRC 22168 / CBS 111 / JCM 3599 / NBRC 0793 / NRRL Y-1031 F-60-10)</name>
    <name type="common">Yeast</name>
    <name type="synonym">Pichia ciferrii</name>
    <dbReference type="NCBI Taxonomy" id="1206466"/>
    <lineage>
        <taxon>Eukaryota</taxon>
        <taxon>Fungi</taxon>
        <taxon>Dikarya</taxon>
        <taxon>Ascomycota</taxon>
        <taxon>Saccharomycotina</taxon>
        <taxon>Saccharomycetes</taxon>
        <taxon>Phaffomycetales</taxon>
        <taxon>Wickerhamomycetaceae</taxon>
        <taxon>Wickerhamomyces</taxon>
    </lineage>
</organism>
<dbReference type="GO" id="GO:0006487">
    <property type="term" value="P:protein N-linked glycosylation"/>
    <property type="evidence" value="ECO:0007669"/>
    <property type="project" value="TreeGrafter"/>
</dbReference>
<evidence type="ECO:0000256" key="10">
    <source>
        <dbReference type="ARBA" id="ARBA00044721"/>
    </source>
</evidence>
<evidence type="ECO:0000256" key="2">
    <source>
        <dbReference type="ARBA" id="ARBA00004922"/>
    </source>
</evidence>
<comment type="function">
    <text evidence="10">Mannosyltransferase that operates in the biosynthetic pathway of dolichol-linked oligosaccharides, the glycan precursors employed in protein asparagine (N)-glycosylation. The assembly of dolichol-linked oligosaccharides begins on the cytosolic side of the endoplasmic reticulum membrane and finishes in its lumen. The sequential addition of sugars to dolichol pyrophosphate produces dolichol-linked oligosaccharides containing fourteen sugars, including two GlcNAcs, nine mannoses and three glucoses. Once assembled, the oligosaccharide is transferred from the lipid to nascent proteins by oligosaccharyltransferases. In the lumen of the endoplasmic reticulum, adds the eighth mannose residue in an alpha-1,6 linkage onto Man(7)GlcNAc(2)-PP-dolichol to produce Man(8)GlcNAc(2)-PP-dolichol.</text>
</comment>
<dbReference type="UniPathway" id="UPA00378"/>
<dbReference type="PANTHER" id="PTHR22760">
    <property type="entry name" value="GLYCOSYLTRANSFERASE"/>
    <property type="match status" value="1"/>
</dbReference>
<dbReference type="EC" id="2.4.1.-" evidence="12"/>
<feature type="transmembrane region" description="Helical" evidence="12">
    <location>
        <begin position="320"/>
        <end position="338"/>
    </location>
</feature>
<evidence type="ECO:0000256" key="7">
    <source>
        <dbReference type="ARBA" id="ARBA00022824"/>
    </source>
</evidence>
<evidence type="ECO:0000313" key="13">
    <source>
        <dbReference type="EMBL" id="CCH44815.1"/>
    </source>
</evidence>
<evidence type="ECO:0000256" key="12">
    <source>
        <dbReference type="RuleBase" id="RU363075"/>
    </source>
</evidence>
<protein>
    <recommendedName>
        <fullName evidence="12">Mannosyltransferase</fullName>
        <ecNumber evidence="12">2.4.1.-</ecNumber>
    </recommendedName>
</protein>
<reference evidence="13 14" key="1">
    <citation type="journal article" date="2012" name="Eukaryot. Cell">
        <title>Draft genome sequence of Wickerhamomyces ciferrii NRRL Y-1031 F-60-10.</title>
        <authorList>
            <person name="Schneider J."/>
            <person name="Andrea H."/>
            <person name="Blom J."/>
            <person name="Jaenicke S."/>
            <person name="Ruckert C."/>
            <person name="Schorsch C."/>
            <person name="Szczepanowski R."/>
            <person name="Farwick M."/>
            <person name="Goesmann A."/>
            <person name="Puhler A."/>
            <person name="Schaffer S."/>
            <person name="Tauch A."/>
            <person name="Kohler T."/>
            <person name="Brinkrolf K."/>
        </authorList>
    </citation>
    <scope>NUCLEOTIDE SEQUENCE [LARGE SCALE GENOMIC DNA]</scope>
    <source>
        <strain evidence="14">ATCC 14091 / BCRC 22168 / CBS 111 / JCM 3599 / NBRC 0793 / NRRL Y-1031 F-60-10</strain>
    </source>
</reference>
<feature type="transmembrane region" description="Helical" evidence="12">
    <location>
        <begin position="126"/>
        <end position="146"/>
    </location>
</feature>
<dbReference type="PANTHER" id="PTHR22760:SF1">
    <property type="entry name" value="DOL-P-MAN:MAN(7)GLCNAC(2)-PP-DOL ALPHA-1,6-MANNOSYLTRANSFERASE"/>
    <property type="match status" value="1"/>
</dbReference>
<comment type="similarity">
    <text evidence="3 12">Belongs to the glycosyltransferase 22 family.</text>
</comment>
<dbReference type="AlphaFoldDB" id="K0KHY8"/>
<dbReference type="InParanoid" id="K0KHY8"/>
<keyword evidence="14" id="KW-1185">Reference proteome</keyword>
<keyword evidence="7 12" id="KW-0256">Endoplasmic reticulum</keyword>
<dbReference type="EMBL" id="CAIF01000156">
    <property type="protein sequence ID" value="CCH44815.1"/>
    <property type="molecule type" value="Genomic_DNA"/>
</dbReference>
<evidence type="ECO:0000256" key="1">
    <source>
        <dbReference type="ARBA" id="ARBA00004477"/>
    </source>
</evidence>
<comment type="pathway">
    <text evidence="2">Protein modification; protein glycosylation.</text>
</comment>
<dbReference type="InterPro" id="IPR005599">
    <property type="entry name" value="GPI_mannosylTrfase"/>
</dbReference>
<dbReference type="Proteomes" id="UP000009328">
    <property type="component" value="Unassembled WGS sequence"/>
</dbReference>
<comment type="catalytic activity">
    <reaction evidence="11">
        <text>an alpha-D-Man-(1-&gt;2)-alpha-D-Man-(1-&gt;2)-alpha-D-Man-(1-&gt;3)-[alpha-D-Man-(1-&gt;2)-alpha-D-Man-(1-&gt;3)-alpha-D-Man-(1-&gt;6)]-beta-D-Man-(1-&gt;4)-beta-D-GlcNAc-(1-&gt;4)-alpha-D-GlcNAc-diphospho-di-trans,poly-cis-dolichol + a di-trans,poly-cis-dolichyl beta-D-mannosyl phosphate = an alpha-D-Man-(1-&gt;2)-alpha-D-Man-(1-&gt;2)-alpha-D-Man-(1-&gt;3)-[alpha-D-Man-(1-&gt;2)-alpha-D-Man-(1-&gt;3)-[alpha-D-Man-(1-&gt;6)]-alpha-D-Man-(1-&gt;6)]-beta-D-Man-(1-&gt;4)-beta-D-GlcNAc-(1-&gt;4)-alpha-D-GlcNAc-diphospho-di-trans,poly-cis-dolichol + a di-trans,poly-cis-dolichyl phosphate + H(+)</text>
        <dbReference type="Rhea" id="RHEA:29535"/>
        <dbReference type="Rhea" id="RHEA-COMP:19498"/>
        <dbReference type="Rhea" id="RHEA-COMP:19501"/>
        <dbReference type="Rhea" id="RHEA-COMP:19518"/>
        <dbReference type="Rhea" id="RHEA-COMP:19519"/>
        <dbReference type="ChEBI" id="CHEBI:15378"/>
        <dbReference type="ChEBI" id="CHEBI:57683"/>
        <dbReference type="ChEBI" id="CHEBI:58211"/>
        <dbReference type="ChEBI" id="CHEBI:132517"/>
        <dbReference type="ChEBI" id="CHEBI:132519"/>
        <dbReference type="EC" id="2.4.1.260"/>
    </reaction>
    <physiologicalReaction direction="left-to-right" evidence="11">
        <dbReference type="Rhea" id="RHEA:29536"/>
    </physiologicalReaction>
</comment>
<evidence type="ECO:0000256" key="4">
    <source>
        <dbReference type="ARBA" id="ARBA00022676"/>
    </source>
</evidence>
<keyword evidence="4 12" id="KW-0328">Glycosyltransferase</keyword>
<evidence type="ECO:0000256" key="5">
    <source>
        <dbReference type="ARBA" id="ARBA00022679"/>
    </source>
</evidence>
<evidence type="ECO:0000256" key="6">
    <source>
        <dbReference type="ARBA" id="ARBA00022692"/>
    </source>
</evidence>
<feature type="transmembrane region" description="Helical" evidence="12">
    <location>
        <begin position="296"/>
        <end position="314"/>
    </location>
</feature>
<feature type="transmembrane region" description="Helical" evidence="12">
    <location>
        <begin position="270"/>
        <end position="289"/>
    </location>
</feature>
<feature type="transmembrane region" description="Helical" evidence="12">
    <location>
        <begin position="216"/>
        <end position="235"/>
    </location>
</feature>
<dbReference type="Pfam" id="PF03901">
    <property type="entry name" value="Glyco_transf_22"/>
    <property type="match status" value="1"/>
</dbReference>
<name>K0KHY8_WICCF</name>
<evidence type="ECO:0000256" key="11">
    <source>
        <dbReference type="ARBA" id="ARBA00048899"/>
    </source>
</evidence>
<accession>K0KHY8</accession>
<keyword evidence="6 12" id="KW-0812">Transmembrane</keyword>